<proteinExistence type="predicted"/>
<reference evidence="2" key="1">
    <citation type="submission" date="2018-10" db="EMBL/GenBank/DDBJ databases">
        <title>Hidden diversity of soil giant viruses.</title>
        <authorList>
            <person name="Schulz F."/>
            <person name="Alteio L."/>
            <person name="Goudeau D."/>
            <person name="Ryan E.M."/>
            <person name="Malmstrom R.R."/>
            <person name="Blanchard J."/>
            <person name="Woyke T."/>
        </authorList>
    </citation>
    <scope>NUCLEOTIDE SEQUENCE</scope>
    <source>
        <strain evidence="2">HAV1</strain>
    </source>
</reference>
<name>A0A3G5A099_9VIRU</name>
<evidence type="ECO:0000256" key="1">
    <source>
        <dbReference type="SAM" id="MobiDB-lite"/>
    </source>
</evidence>
<dbReference type="EMBL" id="MK072245">
    <property type="protein sequence ID" value="AYV80608.1"/>
    <property type="molecule type" value="Genomic_DNA"/>
</dbReference>
<gene>
    <name evidence="2" type="ORF">Harvfovirus3_53</name>
</gene>
<feature type="region of interest" description="Disordered" evidence="1">
    <location>
        <begin position="1"/>
        <end position="32"/>
    </location>
</feature>
<organism evidence="2">
    <name type="scientific">Harvfovirus sp</name>
    <dbReference type="NCBI Taxonomy" id="2487768"/>
    <lineage>
        <taxon>Viruses</taxon>
        <taxon>Varidnaviria</taxon>
        <taxon>Bamfordvirae</taxon>
        <taxon>Nucleocytoviricota</taxon>
        <taxon>Megaviricetes</taxon>
        <taxon>Imitervirales</taxon>
        <taxon>Mimiviridae</taxon>
        <taxon>Klosneuvirinae</taxon>
    </lineage>
</organism>
<protein>
    <submittedName>
        <fullName evidence="2">Uncharacterized protein</fullName>
    </submittedName>
</protein>
<accession>A0A3G5A099</accession>
<evidence type="ECO:0000313" key="2">
    <source>
        <dbReference type="EMBL" id="AYV80608.1"/>
    </source>
</evidence>
<sequence>MAEVTTNTPREAEVTTNTPREAEVKTNTATNSFTPEMMTINRNVLERKKNEESGVKQTLLTDKIIIATKGSERISIEDLIPDGKEVCFSYSYFADHCILGRCHYTFLSYRKPVFAFEIYQQNDIFKNGNATVFNIVSDDIGLCYPEILEYLVG</sequence>